<gene>
    <name evidence="1" type="ORF">DWY88_10385</name>
</gene>
<evidence type="ECO:0000313" key="1">
    <source>
        <dbReference type="EMBL" id="RGQ66365.1"/>
    </source>
</evidence>
<dbReference type="EMBL" id="QRTJ01000019">
    <property type="protein sequence ID" value="RGQ66365.1"/>
    <property type="molecule type" value="Genomic_DNA"/>
</dbReference>
<organism evidence="1 2">
    <name type="scientific">Mediterraneibacter gnavus</name>
    <name type="common">Ruminococcus gnavus</name>
    <dbReference type="NCBI Taxonomy" id="33038"/>
    <lineage>
        <taxon>Bacteria</taxon>
        <taxon>Bacillati</taxon>
        <taxon>Bacillota</taxon>
        <taxon>Clostridia</taxon>
        <taxon>Lachnospirales</taxon>
        <taxon>Lachnospiraceae</taxon>
        <taxon>Mediterraneibacter</taxon>
    </lineage>
</organism>
<protein>
    <submittedName>
        <fullName evidence="1">Uncharacterized protein</fullName>
    </submittedName>
</protein>
<evidence type="ECO:0000313" key="2">
    <source>
        <dbReference type="Proteomes" id="UP000286137"/>
    </source>
</evidence>
<proteinExistence type="predicted"/>
<name>A0A412BZX5_MEDGN</name>
<reference evidence="1 2" key="1">
    <citation type="submission" date="2018-08" db="EMBL/GenBank/DDBJ databases">
        <title>A genome reference for cultivated species of the human gut microbiota.</title>
        <authorList>
            <person name="Zou Y."/>
            <person name="Xue W."/>
            <person name="Luo G."/>
        </authorList>
    </citation>
    <scope>NUCLEOTIDE SEQUENCE [LARGE SCALE GENOMIC DNA]</scope>
    <source>
        <strain evidence="1 2">AF27-4BH</strain>
    </source>
</reference>
<comment type="caution">
    <text evidence="1">The sequence shown here is derived from an EMBL/GenBank/DDBJ whole genome shotgun (WGS) entry which is preliminary data.</text>
</comment>
<dbReference type="AlphaFoldDB" id="A0A412BZX5"/>
<accession>A0A412BZX5</accession>
<dbReference type="Proteomes" id="UP000286137">
    <property type="component" value="Unassembled WGS sequence"/>
</dbReference>
<dbReference type="RefSeq" id="WP_118013875.1">
    <property type="nucleotide sequence ID" value="NZ_QRTJ01000019.1"/>
</dbReference>
<sequence>MYDKDFAELVKIAAEKLKEDTVYKMLIHSEDYQKESDERDKAERNYEQLDLTTEQRKVCDVFLDYRDRQSLEYSDYSYLAGLYDAFRIMAVIFPDRWDMDQIQKALSLIEN</sequence>